<evidence type="ECO:0000256" key="5">
    <source>
        <dbReference type="ARBA" id="ARBA00022679"/>
    </source>
</evidence>
<dbReference type="SMART" id="SM00387">
    <property type="entry name" value="HATPase_c"/>
    <property type="match status" value="1"/>
</dbReference>
<evidence type="ECO:0000313" key="15">
    <source>
        <dbReference type="Proteomes" id="UP000591735"/>
    </source>
</evidence>
<proteinExistence type="predicted"/>
<dbReference type="GO" id="GO:0005886">
    <property type="term" value="C:plasma membrane"/>
    <property type="evidence" value="ECO:0007669"/>
    <property type="project" value="TreeGrafter"/>
</dbReference>
<gene>
    <name evidence="14" type="ORF">HNR38_000573</name>
</gene>
<evidence type="ECO:0000259" key="12">
    <source>
        <dbReference type="PROSITE" id="PS50109"/>
    </source>
</evidence>
<dbReference type="PROSITE" id="PS50885">
    <property type="entry name" value="HAMP"/>
    <property type="match status" value="1"/>
</dbReference>
<keyword evidence="5" id="KW-0808">Transferase</keyword>
<dbReference type="PANTHER" id="PTHR45436">
    <property type="entry name" value="SENSOR HISTIDINE KINASE YKOH"/>
    <property type="match status" value="1"/>
</dbReference>
<dbReference type="GO" id="GO:0000155">
    <property type="term" value="F:phosphorelay sensor kinase activity"/>
    <property type="evidence" value="ECO:0007669"/>
    <property type="project" value="InterPro"/>
</dbReference>
<evidence type="ECO:0000256" key="10">
    <source>
        <dbReference type="ARBA" id="ARBA00023136"/>
    </source>
</evidence>
<dbReference type="InterPro" id="IPR003594">
    <property type="entry name" value="HATPase_dom"/>
</dbReference>
<dbReference type="Gene3D" id="1.10.287.130">
    <property type="match status" value="1"/>
</dbReference>
<dbReference type="InterPro" id="IPR004358">
    <property type="entry name" value="Sig_transdc_His_kin-like_C"/>
</dbReference>
<keyword evidence="4" id="KW-0597">Phosphoprotein</keyword>
<keyword evidence="6 11" id="KW-0812">Transmembrane</keyword>
<keyword evidence="10 11" id="KW-0472">Membrane</keyword>
<feature type="domain" description="Histidine kinase" evidence="12">
    <location>
        <begin position="247"/>
        <end position="445"/>
    </location>
</feature>
<evidence type="ECO:0000313" key="14">
    <source>
        <dbReference type="EMBL" id="MBB5320105.1"/>
    </source>
</evidence>
<dbReference type="InterPro" id="IPR005467">
    <property type="entry name" value="His_kinase_dom"/>
</dbReference>
<dbReference type="PRINTS" id="PR00344">
    <property type="entry name" value="BCTRLSENSOR"/>
</dbReference>
<keyword evidence="15" id="KW-1185">Reference proteome</keyword>
<comment type="caution">
    <text evidence="14">The sequence shown here is derived from an EMBL/GenBank/DDBJ whole genome shotgun (WGS) entry which is preliminary data.</text>
</comment>
<reference evidence="14 15" key="1">
    <citation type="submission" date="2020-08" db="EMBL/GenBank/DDBJ databases">
        <title>Genomic Encyclopedia of Type Strains, Phase IV (KMG-IV): sequencing the most valuable type-strain genomes for metagenomic binning, comparative biology and taxonomic classification.</title>
        <authorList>
            <person name="Goeker M."/>
        </authorList>
    </citation>
    <scope>NUCLEOTIDE SEQUENCE [LARGE SCALE GENOMIC DNA]</scope>
    <source>
        <strain evidence="14 15">DSM 22359</strain>
    </source>
</reference>
<evidence type="ECO:0000256" key="4">
    <source>
        <dbReference type="ARBA" id="ARBA00022553"/>
    </source>
</evidence>
<dbReference type="Proteomes" id="UP000591735">
    <property type="component" value="Unassembled WGS sequence"/>
</dbReference>
<protein>
    <recommendedName>
        <fullName evidence="3">histidine kinase</fullName>
        <ecNumber evidence="3">2.7.13.3</ecNumber>
    </recommendedName>
</protein>
<name>A0A840UC99_9GAMM</name>
<evidence type="ECO:0000256" key="2">
    <source>
        <dbReference type="ARBA" id="ARBA00004370"/>
    </source>
</evidence>
<evidence type="ECO:0000259" key="13">
    <source>
        <dbReference type="PROSITE" id="PS50885"/>
    </source>
</evidence>
<dbReference type="InterPro" id="IPR036890">
    <property type="entry name" value="HATPase_C_sf"/>
</dbReference>
<dbReference type="PANTHER" id="PTHR45436:SF5">
    <property type="entry name" value="SENSOR HISTIDINE KINASE TRCS"/>
    <property type="match status" value="1"/>
</dbReference>
<evidence type="ECO:0000256" key="9">
    <source>
        <dbReference type="ARBA" id="ARBA00023012"/>
    </source>
</evidence>
<keyword evidence="9" id="KW-0902">Two-component regulatory system</keyword>
<dbReference type="SUPFAM" id="SSF47384">
    <property type="entry name" value="Homodimeric domain of signal transducing histidine kinase"/>
    <property type="match status" value="1"/>
</dbReference>
<evidence type="ECO:0000256" key="1">
    <source>
        <dbReference type="ARBA" id="ARBA00000085"/>
    </source>
</evidence>
<dbReference type="EMBL" id="JACHFE010000001">
    <property type="protein sequence ID" value="MBB5320105.1"/>
    <property type="molecule type" value="Genomic_DNA"/>
</dbReference>
<dbReference type="InterPro" id="IPR003660">
    <property type="entry name" value="HAMP_dom"/>
</dbReference>
<dbReference type="InterPro" id="IPR050428">
    <property type="entry name" value="TCS_sensor_his_kinase"/>
</dbReference>
<feature type="domain" description="HAMP" evidence="13">
    <location>
        <begin position="188"/>
        <end position="239"/>
    </location>
</feature>
<accession>A0A840UC99</accession>
<keyword evidence="7 14" id="KW-0418">Kinase</keyword>
<dbReference type="PROSITE" id="PS50109">
    <property type="entry name" value="HIS_KIN"/>
    <property type="match status" value="1"/>
</dbReference>
<evidence type="ECO:0000256" key="11">
    <source>
        <dbReference type="SAM" id="Phobius"/>
    </source>
</evidence>
<sequence length="445" mass="48547">MMPPLRQWPVATRMLVSALVLVSLVLPLAGGLLAWNFREAVNTAFNDRLESLLDVVIAGIEFTPGGNTLDPGPQLGDPRFDRVYSGWYWQLSGAEGSVVTSRSLWDQRLPVASGNGLRWQEMPGPRGQSLRTLTRQVRLPVYPDPVTVTVAGDLSEVNAQVARFHALLIVSLVTLAVLLLALIALQVRWGLAPLRRIERSLKAVESGQRQSLETRFPEELARLARVINQVLERDQRLIERGRTTAGNLAHALKTPVAVLTNLCEQLPASRQAEFRAELARLNDAVRHHLARASAAGPAAIGGGANLRDTLTPVLSALETLAGRRGINFHHGLEVTGPVPFEQQDLQELVGNLLENAIHWASARVSLQVSGDSQALTLTVDDDGPGMSPEQIRQALERGGRLDEERSGSGLGLAIVNELVQLYGGRMSLDRSPELNGLRVRIDFVF</sequence>
<organism evidence="14 15">
    <name type="scientific">Marinobacter oulmenensis</name>
    <dbReference type="NCBI Taxonomy" id="643747"/>
    <lineage>
        <taxon>Bacteria</taxon>
        <taxon>Pseudomonadati</taxon>
        <taxon>Pseudomonadota</taxon>
        <taxon>Gammaproteobacteria</taxon>
        <taxon>Pseudomonadales</taxon>
        <taxon>Marinobacteraceae</taxon>
        <taxon>Marinobacter</taxon>
    </lineage>
</organism>
<dbReference type="Pfam" id="PF02518">
    <property type="entry name" value="HATPase_c"/>
    <property type="match status" value="1"/>
</dbReference>
<feature type="transmembrane region" description="Helical" evidence="11">
    <location>
        <begin position="164"/>
        <end position="187"/>
    </location>
</feature>
<evidence type="ECO:0000256" key="7">
    <source>
        <dbReference type="ARBA" id="ARBA00022777"/>
    </source>
</evidence>
<evidence type="ECO:0000256" key="8">
    <source>
        <dbReference type="ARBA" id="ARBA00022989"/>
    </source>
</evidence>
<comment type="catalytic activity">
    <reaction evidence="1">
        <text>ATP + protein L-histidine = ADP + protein N-phospho-L-histidine.</text>
        <dbReference type="EC" id="2.7.13.3"/>
    </reaction>
</comment>
<dbReference type="RefSeq" id="WP_183699554.1">
    <property type="nucleotide sequence ID" value="NZ_JACHFE010000001.1"/>
</dbReference>
<keyword evidence="8 11" id="KW-1133">Transmembrane helix</keyword>
<dbReference type="Gene3D" id="3.30.565.10">
    <property type="entry name" value="Histidine kinase-like ATPase, C-terminal domain"/>
    <property type="match status" value="1"/>
</dbReference>
<dbReference type="SUPFAM" id="SSF55874">
    <property type="entry name" value="ATPase domain of HSP90 chaperone/DNA topoisomerase II/histidine kinase"/>
    <property type="match status" value="1"/>
</dbReference>
<evidence type="ECO:0000256" key="6">
    <source>
        <dbReference type="ARBA" id="ARBA00022692"/>
    </source>
</evidence>
<comment type="subcellular location">
    <subcellularLocation>
        <location evidence="2">Membrane</location>
    </subcellularLocation>
</comment>
<dbReference type="AlphaFoldDB" id="A0A840UC99"/>
<dbReference type="EC" id="2.7.13.3" evidence="3"/>
<dbReference type="InterPro" id="IPR036097">
    <property type="entry name" value="HisK_dim/P_sf"/>
</dbReference>
<evidence type="ECO:0000256" key="3">
    <source>
        <dbReference type="ARBA" id="ARBA00012438"/>
    </source>
</evidence>